<evidence type="ECO:0000313" key="2">
    <source>
        <dbReference type="EMBL" id="CLW33971.1"/>
    </source>
</evidence>
<dbReference type="AlphaFoldDB" id="A0A0E9AQY9"/>
<dbReference type="Proteomes" id="UP000038802">
    <property type="component" value="Unassembled WGS sequence"/>
</dbReference>
<name>A0A0E9AQY9_MYCTX</name>
<dbReference type="Proteomes" id="UP000044938">
    <property type="component" value="Unassembled WGS sequence"/>
</dbReference>
<evidence type="ECO:0000313" key="3">
    <source>
        <dbReference type="EMBL" id="COV98917.1"/>
    </source>
</evidence>
<reference evidence="3" key="1">
    <citation type="submission" date="2015-03" db="EMBL/GenBank/DDBJ databases">
        <authorList>
            <person name="Murphy D."/>
        </authorList>
    </citation>
    <scope>NUCLEOTIDE SEQUENCE [LARGE SCALE GENOMIC DNA]</scope>
    <source>
        <strain evidence="3">K00500041</strain>
    </source>
</reference>
<evidence type="ECO:0000313" key="5">
    <source>
        <dbReference type="Proteomes" id="UP000038802"/>
    </source>
</evidence>
<evidence type="ECO:0000313" key="7">
    <source>
        <dbReference type="Proteomes" id="UP000050139"/>
    </source>
</evidence>
<evidence type="ECO:0000313" key="8">
    <source>
        <dbReference type="Proteomes" id="UP000236349"/>
    </source>
</evidence>
<dbReference type="EMBL" id="CP024614">
    <property type="protein sequence ID" value="AUS52797.1"/>
    <property type="molecule type" value="Genomic_DNA"/>
</dbReference>
<dbReference type="Proteomes" id="UP000236349">
    <property type="component" value="Chromosome"/>
</dbReference>
<gene>
    <name evidence="1" type="ORF">CAB90_04005</name>
    <name evidence="3" type="ORF">ERS007703_02462</name>
    <name evidence="4" type="ORF">ERS007720_03065</name>
    <name evidence="2" type="ORF">ERS094118_02367</name>
</gene>
<dbReference type="RefSeq" id="WP_003419417.1">
    <property type="nucleotide sequence ID" value="NZ_CNFF01000014.1"/>
</dbReference>
<reference evidence="5 6" key="3">
    <citation type="submission" date="2015-03" db="EMBL/GenBank/DDBJ databases">
        <authorList>
            <consortium name="Pathogen Informatics"/>
        </authorList>
    </citation>
    <scope>NUCLEOTIDE SEQUENCE [LARGE SCALE GENOMIC DNA]</scope>
    <source>
        <strain evidence="5">K00500041</strain>
        <strain evidence="4 6">M09401471</strain>
    </source>
</reference>
<dbReference type="PATRIC" id="fig|1773.206.peg.3966"/>
<evidence type="ECO:0000313" key="1">
    <source>
        <dbReference type="EMBL" id="AUS52797.1"/>
    </source>
</evidence>
<proteinExistence type="predicted"/>
<protein>
    <submittedName>
        <fullName evidence="3">Uncharacterized protein</fullName>
    </submittedName>
</protein>
<accession>A0A0E9AQY9</accession>
<reference evidence="2 7" key="2">
    <citation type="submission" date="2015-03" db="EMBL/GenBank/DDBJ databases">
        <authorList>
            <consortium name="Pathogen Informatics"/>
            <person name="Murphy D."/>
        </authorList>
    </citation>
    <scope>NUCLEOTIDE SEQUENCE [LARGE SCALE GENOMIC DNA]</scope>
    <source>
        <strain evidence="2 7">0268S</strain>
    </source>
</reference>
<dbReference type="EMBL" id="CSAE01000269">
    <property type="protein sequence ID" value="COV98917.1"/>
    <property type="molecule type" value="Genomic_DNA"/>
</dbReference>
<evidence type="ECO:0000313" key="4">
    <source>
        <dbReference type="EMBL" id="COW67628.1"/>
    </source>
</evidence>
<organism evidence="3 5">
    <name type="scientific">Mycobacterium tuberculosis</name>
    <dbReference type="NCBI Taxonomy" id="1773"/>
    <lineage>
        <taxon>Bacteria</taxon>
        <taxon>Bacillati</taxon>
        <taxon>Actinomycetota</taxon>
        <taxon>Actinomycetes</taxon>
        <taxon>Mycobacteriales</taxon>
        <taxon>Mycobacteriaceae</taxon>
        <taxon>Mycobacterium</taxon>
        <taxon>Mycobacterium tuberculosis complex</taxon>
    </lineage>
</organism>
<dbReference type="Proteomes" id="UP000050139">
    <property type="component" value="Unassembled WGS sequence"/>
</dbReference>
<dbReference type="EMBL" id="CSAJ01000454">
    <property type="protein sequence ID" value="COW67628.1"/>
    <property type="molecule type" value="Genomic_DNA"/>
</dbReference>
<evidence type="ECO:0000313" key="6">
    <source>
        <dbReference type="Proteomes" id="UP000044938"/>
    </source>
</evidence>
<reference evidence="1 8" key="4">
    <citation type="submission" date="2017-10" db="EMBL/GenBank/DDBJ databases">
        <title>Clinical isolate obtained from a human patient with meningeal tuberculosis in michoacan, Mexico.</title>
        <authorList>
            <person name="Guillen-Nepita A.L."/>
            <person name="Negrete-Paz A.M."/>
            <person name="Vazquez-Marrufo G."/>
            <person name="Cruz-Hernandez A."/>
            <person name="Fresia P."/>
            <person name="Naya H."/>
            <person name="Vazquez-Garciduenas M.S."/>
        </authorList>
    </citation>
    <scope>NUCLEOTIDE SEQUENCE [LARGE SCALE GENOMIC DNA]</scope>
    <source>
        <strain evidence="8">Beijing/MYC004</strain>
        <strain evidence="1">MYC004</strain>
    </source>
</reference>
<dbReference type="EMBL" id="COPH01000017">
    <property type="protein sequence ID" value="CLW33971.1"/>
    <property type="molecule type" value="Genomic_DNA"/>
</dbReference>
<sequence>MADGPLAITAKSVYIHGYSVDTAEIPTAVRGHPNAAGTAIKDRR</sequence>